<dbReference type="PANTHER" id="PTHR11839">
    <property type="entry name" value="UDP/ADP-SUGAR PYROPHOSPHATASE"/>
    <property type="match status" value="1"/>
</dbReference>
<dbReference type="SUPFAM" id="SSF55811">
    <property type="entry name" value="Nudix"/>
    <property type="match status" value="1"/>
</dbReference>
<keyword evidence="5 9" id="KW-0378">Hydrolase</keyword>
<accession>A0ABT1WBS5</accession>
<keyword evidence="10" id="KW-1185">Reference proteome</keyword>
<evidence type="ECO:0000256" key="2">
    <source>
        <dbReference type="ARBA" id="ARBA00001946"/>
    </source>
</evidence>
<comment type="similarity">
    <text evidence="3">Belongs to the Nudix hydrolase family. NudK subfamily.</text>
</comment>
<dbReference type="Gene3D" id="3.90.79.10">
    <property type="entry name" value="Nucleoside Triphosphate Pyrophosphohydrolase"/>
    <property type="match status" value="1"/>
</dbReference>
<dbReference type="RefSeq" id="WP_256762615.1">
    <property type="nucleotide sequence ID" value="NZ_JANIGO010000001.1"/>
</dbReference>
<evidence type="ECO:0000313" key="9">
    <source>
        <dbReference type="EMBL" id="MCQ8894964.1"/>
    </source>
</evidence>
<evidence type="ECO:0000313" key="10">
    <source>
        <dbReference type="Proteomes" id="UP001204142"/>
    </source>
</evidence>
<gene>
    <name evidence="9" type="ORF">NQT62_00740</name>
</gene>
<dbReference type="EMBL" id="JANIGO010000001">
    <property type="protein sequence ID" value="MCQ8894964.1"/>
    <property type="molecule type" value="Genomic_DNA"/>
</dbReference>
<evidence type="ECO:0000256" key="6">
    <source>
        <dbReference type="ARBA" id="ARBA00032162"/>
    </source>
</evidence>
<dbReference type="InterPro" id="IPR020084">
    <property type="entry name" value="NUDIX_hydrolase_CS"/>
</dbReference>
<dbReference type="PANTHER" id="PTHR11839:SF18">
    <property type="entry name" value="NUDIX HYDROLASE DOMAIN-CONTAINING PROTEIN"/>
    <property type="match status" value="1"/>
</dbReference>
<dbReference type="InterPro" id="IPR000086">
    <property type="entry name" value="NUDIX_hydrolase_dom"/>
</dbReference>
<feature type="domain" description="Nudix hydrolase" evidence="8">
    <location>
        <begin position="46"/>
        <end position="173"/>
    </location>
</feature>
<organism evidence="9 10">
    <name type="scientific">Limnobacter humi</name>
    <dbReference type="NCBI Taxonomy" id="1778671"/>
    <lineage>
        <taxon>Bacteria</taxon>
        <taxon>Pseudomonadati</taxon>
        <taxon>Pseudomonadota</taxon>
        <taxon>Betaproteobacteria</taxon>
        <taxon>Burkholderiales</taxon>
        <taxon>Burkholderiaceae</taxon>
        <taxon>Limnobacter</taxon>
    </lineage>
</organism>
<dbReference type="GO" id="GO:0016787">
    <property type="term" value="F:hydrolase activity"/>
    <property type="evidence" value="ECO:0007669"/>
    <property type="project" value="UniProtKB-KW"/>
</dbReference>
<comment type="cofactor">
    <cofactor evidence="2">
        <name>Mg(2+)</name>
        <dbReference type="ChEBI" id="CHEBI:18420"/>
    </cofactor>
</comment>
<dbReference type="Pfam" id="PF00293">
    <property type="entry name" value="NUDIX"/>
    <property type="match status" value="1"/>
</dbReference>
<proteinExistence type="inferred from homology"/>
<evidence type="ECO:0000256" key="5">
    <source>
        <dbReference type="ARBA" id="ARBA00022801"/>
    </source>
</evidence>
<evidence type="ECO:0000256" key="3">
    <source>
        <dbReference type="ARBA" id="ARBA00007275"/>
    </source>
</evidence>
<comment type="caution">
    <text evidence="9">The sequence shown here is derived from an EMBL/GenBank/DDBJ whole genome shotgun (WGS) entry which is preliminary data.</text>
</comment>
<evidence type="ECO:0000256" key="7">
    <source>
        <dbReference type="ARBA" id="ARBA00032272"/>
    </source>
</evidence>
<dbReference type="InterPro" id="IPR015797">
    <property type="entry name" value="NUDIX_hydrolase-like_dom_sf"/>
</dbReference>
<sequence>MDPIDSHLQETCLTSERVYDGALLKINRDTVRLPNGAESVREYTEHPGAVMVIPVLADGRYVMERQFRYPLSRVFLEFPAGKIDPGEEPLATAHRELREETGYSATSLQYLTTIHPVISYSTERIVLYVARGLTAAQQQLDDNEFLDVVLVHPDELMAQIRNGEVSDVKTIIGAFWLNQDMPSEGA</sequence>
<dbReference type="Proteomes" id="UP001204142">
    <property type="component" value="Unassembled WGS sequence"/>
</dbReference>
<name>A0ABT1WBS5_9BURK</name>
<dbReference type="PROSITE" id="PS51462">
    <property type="entry name" value="NUDIX"/>
    <property type="match status" value="1"/>
</dbReference>
<evidence type="ECO:0000259" key="8">
    <source>
        <dbReference type="PROSITE" id="PS51462"/>
    </source>
</evidence>
<evidence type="ECO:0000256" key="1">
    <source>
        <dbReference type="ARBA" id="ARBA00000847"/>
    </source>
</evidence>
<dbReference type="PROSITE" id="PS00893">
    <property type="entry name" value="NUDIX_BOX"/>
    <property type="match status" value="1"/>
</dbReference>
<reference evidence="9 10" key="1">
    <citation type="submission" date="2022-07" db="EMBL/GenBank/DDBJ databases">
        <authorList>
            <person name="Xamxidin M."/>
            <person name="Wu M."/>
        </authorList>
    </citation>
    <scope>NUCLEOTIDE SEQUENCE [LARGE SCALE GENOMIC DNA]</scope>
    <source>
        <strain evidence="9 10">NBRC 111650</strain>
    </source>
</reference>
<evidence type="ECO:0000256" key="4">
    <source>
        <dbReference type="ARBA" id="ARBA00016377"/>
    </source>
</evidence>
<protein>
    <recommendedName>
        <fullName evidence="4">GDP-mannose pyrophosphatase</fullName>
    </recommendedName>
    <alternativeName>
        <fullName evidence="6">GDP-mannose hydrolase</fullName>
    </alternativeName>
    <alternativeName>
        <fullName evidence="7">GDPMK</fullName>
    </alternativeName>
</protein>
<comment type="catalytic activity">
    <reaction evidence="1">
        <text>GDP-alpha-D-mannose + H2O = alpha-D-mannose 1-phosphate + GMP + 2 H(+)</text>
        <dbReference type="Rhea" id="RHEA:27978"/>
        <dbReference type="ChEBI" id="CHEBI:15377"/>
        <dbReference type="ChEBI" id="CHEBI:15378"/>
        <dbReference type="ChEBI" id="CHEBI:57527"/>
        <dbReference type="ChEBI" id="CHEBI:58115"/>
        <dbReference type="ChEBI" id="CHEBI:58409"/>
    </reaction>
</comment>